<keyword evidence="3" id="KW-0449">Lipoprotein</keyword>
<accession>A0ABV7PNU6</accession>
<evidence type="ECO:0000313" key="4">
    <source>
        <dbReference type="Proteomes" id="UP001595665"/>
    </source>
</evidence>
<reference evidence="4" key="1">
    <citation type="journal article" date="2019" name="Int. J. Syst. Evol. Microbiol.">
        <title>The Global Catalogue of Microorganisms (GCM) 10K type strain sequencing project: providing services to taxonomists for standard genome sequencing and annotation.</title>
        <authorList>
            <consortium name="The Broad Institute Genomics Platform"/>
            <consortium name="The Broad Institute Genome Sequencing Center for Infectious Disease"/>
            <person name="Wu L."/>
            <person name="Ma J."/>
        </authorList>
    </citation>
    <scope>NUCLEOTIDE SEQUENCE [LARGE SCALE GENOMIC DNA]</scope>
    <source>
        <strain evidence="4">CCM 7480</strain>
    </source>
</reference>
<gene>
    <name evidence="3" type="ORF">ACFOPH_16805</name>
</gene>
<evidence type="ECO:0000256" key="1">
    <source>
        <dbReference type="SAM" id="SignalP"/>
    </source>
</evidence>
<protein>
    <submittedName>
        <fullName evidence="3">LPP20 family lipoprotein</fullName>
    </submittedName>
</protein>
<dbReference type="Proteomes" id="UP001595665">
    <property type="component" value="Unassembled WGS sequence"/>
</dbReference>
<evidence type="ECO:0000259" key="2">
    <source>
        <dbReference type="Pfam" id="PF02169"/>
    </source>
</evidence>
<dbReference type="InterPro" id="IPR024952">
    <property type="entry name" value="LPP20-like_dom"/>
</dbReference>
<comment type="caution">
    <text evidence="3">The sequence shown here is derived from an EMBL/GenBank/DDBJ whole genome shotgun (WGS) entry which is preliminary data.</text>
</comment>
<keyword evidence="4" id="KW-1185">Reference proteome</keyword>
<feature type="domain" description="Lipoprotein LPP20-like" evidence="2">
    <location>
        <begin position="59"/>
        <end position="138"/>
    </location>
</feature>
<feature type="signal peptide" evidence="1">
    <location>
        <begin position="1"/>
        <end position="17"/>
    </location>
</feature>
<feature type="chain" id="PRO_5046516400" evidence="1">
    <location>
        <begin position="18"/>
        <end position="181"/>
    </location>
</feature>
<dbReference type="PROSITE" id="PS51257">
    <property type="entry name" value="PROKAR_LIPOPROTEIN"/>
    <property type="match status" value="1"/>
</dbReference>
<evidence type="ECO:0000313" key="3">
    <source>
        <dbReference type="EMBL" id="MFC3459897.1"/>
    </source>
</evidence>
<sequence length="181" mass="18806">MKLVAVLALAASTLLTACGTVRTSSFSAQPAAGAPSTVITLTATGYGAVNTAGCQGDCERVSPAQRKLLAMRASRLDAYRAMAEQVYGVRVEGGSTAGSLALKDDSFKVYIDAFIRGARVTNTAQREDGTYETTVEMDFDPHAAQYQPQGATQPAVAKNARTMVGNAGPGAAYGASFYHAQ</sequence>
<dbReference type="Pfam" id="PF02169">
    <property type="entry name" value="LPP20"/>
    <property type="match status" value="1"/>
</dbReference>
<keyword evidence="1" id="KW-0732">Signal</keyword>
<proteinExistence type="predicted"/>
<name>A0ABV7PNU6_9BURK</name>
<dbReference type="EMBL" id="JBHRVV010000001">
    <property type="protein sequence ID" value="MFC3459897.1"/>
    <property type="molecule type" value="Genomic_DNA"/>
</dbReference>
<dbReference type="RefSeq" id="WP_379736532.1">
    <property type="nucleotide sequence ID" value="NZ_JBHRVV010000001.1"/>
</dbReference>
<organism evidence="3 4">
    <name type="scientific">Massilia haematophila</name>
    <dbReference type="NCBI Taxonomy" id="457923"/>
    <lineage>
        <taxon>Bacteria</taxon>
        <taxon>Pseudomonadati</taxon>
        <taxon>Pseudomonadota</taxon>
        <taxon>Betaproteobacteria</taxon>
        <taxon>Burkholderiales</taxon>
        <taxon>Oxalobacteraceae</taxon>
        <taxon>Telluria group</taxon>
        <taxon>Massilia</taxon>
    </lineage>
</organism>